<dbReference type="AlphaFoldDB" id="A0A8B8LE04"/>
<protein>
    <submittedName>
        <fullName evidence="2">Uncharacterized protein LOC113863567</fullName>
    </submittedName>
</protein>
<gene>
    <name evidence="2" type="primary">LOC113863567</name>
</gene>
<dbReference type="OrthoDB" id="1688863at2759"/>
<accession>A0A8B8LE04</accession>
<dbReference type="Proteomes" id="UP000694853">
    <property type="component" value="Unplaced"/>
</dbReference>
<evidence type="ECO:0000313" key="2">
    <source>
        <dbReference type="RefSeq" id="XP_027352999.1"/>
    </source>
</evidence>
<dbReference type="RefSeq" id="XP_027352999.1">
    <property type="nucleotide sequence ID" value="XM_027497198.1"/>
</dbReference>
<reference evidence="1" key="1">
    <citation type="journal article" date="2019" name="Toxins">
        <title>Detection of Abrin-Like and Prepropulchellin-Like Toxin Genes and Transcripts Using Whole Genome Sequencing and Full-Length Transcript Sequencing of Abrus precatorius.</title>
        <authorList>
            <person name="Hovde B.T."/>
            <person name="Daligault H.E."/>
            <person name="Hanschen E.R."/>
            <person name="Kunde Y.A."/>
            <person name="Johnson M.B."/>
            <person name="Starkenburg S.R."/>
            <person name="Johnson S.L."/>
        </authorList>
    </citation>
    <scope>NUCLEOTIDE SEQUENCE [LARGE SCALE GENOMIC DNA]</scope>
</reference>
<dbReference type="KEGG" id="aprc:113863567"/>
<proteinExistence type="predicted"/>
<dbReference type="PANTHER" id="PTHR33148">
    <property type="entry name" value="PLASTID MOVEMENT IMPAIRED PROTEIN-RELATED"/>
    <property type="match status" value="1"/>
</dbReference>
<name>A0A8B8LE04_ABRPR</name>
<sequence>MGNCLVLQENVVRIMKTDGKILEYKTPIEVKQVLIEFAGHAVSESLPVLQHLEPNTKLLRGQLYYLVPLPPPSPKACKKVRFAEPEVQDVQQSSLVRIKVVISKQELQDMLQNGGFSVNKMLSLVHDEKRIEGKDLSQTSDDVSQVWKPALESIPELN</sequence>
<dbReference type="GeneID" id="113863567"/>
<reference evidence="2" key="2">
    <citation type="submission" date="2025-08" db="UniProtKB">
        <authorList>
            <consortium name="RefSeq"/>
        </authorList>
    </citation>
    <scope>IDENTIFICATION</scope>
    <source>
        <tissue evidence="2">Young leaves</tissue>
    </source>
</reference>
<dbReference type="InterPro" id="IPR025322">
    <property type="entry name" value="PADRE_dom"/>
</dbReference>
<dbReference type="Pfam" id="PF14009">
    <property type="entry name" value="PADRE"/>
    <property type="match status" value="1"/>
</dbReference>
<dbReference type="PANTHER" id="PTHR33148:SF46">
    <property type="entry name" value="EMB|CAB85509.1"/>
    <property type="match status" value="1"/>
</dbReference>
<organism evidence="1 2">
    <name type="scientific">Abrus precatorius</name>
    <name type="common">Indian licorice</name>
    <name type="synonym">Glycine abrus</name>
    <dbReference type="NCBI Taxonomy" id="3816"/>
    <lineage>
        <taxon>Eukaryota</taxon>
        <taxon>Viridiplantae</taxon>
        <taxon>Streptophyta</taxon>
        <taxon>Embryophyta</taxon>
        <taxon>Tracheophyta</taxon>
        <taxon>Spermatophyta</taxon>
        <taxon>Magnoliopsida</taxon>
        <taxon>eudicotyledons</taxon>
        <taxon>Gunneridae</taxon>
        <taxon>Pentapetalae</taxon>
        <taxon>rosids</taxon>
        <taxon>fabids</taxon>
        <taxon>Fabales</taxon>
        <taxon>Fabaceae</taxon>
        <taxon>Papilionoideae</taxon>
        <taxon>50 kb inversion clade</taxon>
        <taxon>NPAAA clade</taxon>
        <taxon>indigoferoid/millettioid clade</taxon>
        <taxon>Abreae</taxon>
        <taxon>Abrus</taxon>
    </lineage>
</organism>
<keyword evidence="1" id="KW-1185">Reference proteome</keyword>
<evidence type="ECO:0000313" key="1">
    <source>
        <dbReference type="Proteomes" id="UP000694853"/>
    </source>
</evidence>